<dbReference type="Proteomes" id="UP000623269">
    <property type="component" value="Unassembled WGS sequence"/>
</dbReference>
<keyword evidence="2" id="KW-1185">Reference proteome</keyword>
<dbReference type="GO" id="GO:0003677">
    <property type="term" value="F:DNA binding"/>
    <property type="evidence" value="ECO:0007669"/>
    <property type="project" value="InterPro"/>
</dbReference>
<dbReference type="AlphaFoldDB" id="A0A8J7H044"/>
<dbReference type="Gene3D" id="3.90.70.10">
    <property type="entry name" value="Cysteine proteinases"/>
    <property type="match status" value="1"/>
</dbReference>
<comment type="caution">
    <text evidence="1">The sequence shown here is derived from an EMBL/GenBank/DDBJ whole genome shotgun (WGS) entry which is preliminary data.</text>
</comment>
<sequence>MNNELMFSSQTDEWATPQEFFDELDKEFQFMLDPCATKENHKCNYYYTKEENGLLKDWSGCTVFCNPPYSKSEKPCKPNCKKKKCVERGYHINEYKPGQEDWIKKCYEESRKPNTTVVMLLPVRTDTEAFHKYIYGKAKEIRFIKGRLKFGNSNNSAPFPSMVVVFSNLEGKE</sequence>
<dbReference type="InterPro" id="IPR008593">
    <property type="entry name" value="Dam_MeTrfase"/>
</dbReference>
<keyword evidence="1" id="KW-0489">Methyltransferase</keyword>
<organism evidence="1 2">
    <name type="scientific">Mobilitalea sibirica</name>
    <dbReference type="NCBI Taxonomy" id="1462919"/>
    <lineage>
        <taxon>Bacteria</taxon>
        <taxon>Bacillati</taxon>
        <taxon>Bacillota</taxon>
        <taxon>Clostridia</taxon>
        <taxon>Lachnospirales</taxon>
        <taxon>Lachnospiraceae</taxon>
        <taxon>Mobilitalea</taxon>
    </lineage>
</organism>
<name>A0A8J7H044_9FIRM</name>
<dbReference type="RefSeq" id="WP_197661909.1">
    <property type="nucleotide sequence ID" value="NZ_JAEAGR010000013.1"/>
</dbReference>
<dbReference type="GO" id="GO:0032259">
    <property type="term" value="P:methylation"/>
    <property type="evidence" value="ECO:0007669"/>
    <property type="project" value="UniProtKB-KW"/>
</dbReference>
<dbReference type="GO" id="GO:0009007">
    <property type="term" value="F:site-specific DNA-methyltransferase (adenine-specific) activity"/>
    <property type="evidence" value="ECO:0007669"/>
    <property type="project" value="InterPro"/>
</dbReference>
<dbReference type="GO" id="GO:0009307">
    <property type="term" value="P:DNA restriction-modification system"/>
    <property type="evidence" value="ECO:0007669"/>
    <property type="project" value="InterPro"/>
</dbReference>
<dbReference type="EMBL" id="JAEAGR010000013">
    <property type="protein sequence ID" value="MBH1941664.1"/>
    <property type="molecule type" value="Genomic_DNA"/>
</dbReference>
<protein>
    <submittedName>
        <fullName evidence="1">Adenine methyltransferase</fullName>
    </submittedName>
</protein>
<accession>A0A8J7H044</accession>
<gene>
    <name evidence="1" type="ORF">I5677_12245</name>
</gene>
<evidence type="ECO:0000313" key="2">
    <source>
        <dbReference type="Proteomes" id="UP000623269"/>
    </source>
</evidence>
<keyword evidence="1" id="KW-0808">Transferase</keyword>
<evidence type="ECO:0000313" key="1">
    <source>
        <dbReference type="EMBL" id="MBH1941664.1"/>
    </source>
</evidence>
<dbReference type="Pfam" id="PF05869">
    <property type="entry name" value="Dam"/>
    <property type="match status" value="1"/>
</dbReference>
<reference evidence="1" key="1">
    <citation type="submission" date="2020-12" db="EMBL/GenBank/DDBJ databases">
        <title>M. sibirica DSM 26468T genome.</title>
        <authorList>
            <person name="Thieme N."/>
            <person name="Rettenmaier R."/>
            <person name="Zverlov V."/>
            <person name="Liebl W."/>
        </authorList>
    </citation>
    <scope>NUCLEOTIDE SEQUENCE</scope>
    <source>
        <strain evidence="1">DSM 26468</strain>
    </source>
</reference>
<proteinExistence type="predicted"/>